<evidence type="ECO:0000256" key="3">
    <source>
        <dbReference type="SAM" id="MobiDB-lite"/>
    </source>
</evidence>
<accession>A0A8H7S314</accession>
<dbReference type="AlphaFoldDB" id="A0A8H7S314"/>
<keyword evidence="2" id="KW-0175">Coiled coil</keyword>
<protein>
    <recommendedName>
        <fullName evidence="1">Vacuolar ATPase assembly protein VMA22</fullName>
    </recommendedName>
</protein>
<evidence type="ECO:0000256" key="1">
    <source>
        <dbReference type="ARBA" id="ARBA00093634"/>
    </source>
</evidence>
<dbReference type="Proteomes" id="UP000646827">
    <property type="component" value="Unassembled WGS sequence"/>
</dbReference>
<name>A0A8H7S314_9FUNG</name>
<feature type="coiled-coil region" evidence="2">
    <location>
        <begin position="225"/>
        <end position="255"/>
    </location>
</feature>
<dbReference type="PANTHER" id="PTHR31996">
    <property type="entry name" value="COILED-COIL DOMAIN-CONTAINING PROTEIN 115"/>
    <property type="match status" value="1"/>
</dbReference>
<evidence type="ECO:0000256" key="2">
    <source>
        <dbReference type="SAM" id="Coils"/>
    </source>
</evidence>
<dbReference type="GO" id="GO:0070072">
    <property type="term" value="P:vacuolar proton-transporting V-type ATPase complex assembly"/>
    <property type="evidence" value="ECO:0007669"/>
    <property type="project" value="InterPro"/>
</dbReference>
<feature type="compositionally biased region" description="Basic residues" evidence="3">
    <location>
        <begin position="130"/>
        <end position="144"/>
    </location>
</feature>
<dbReference type="OrthoDB" id="408631at2759"/>
<proteinExistence type="predicted"/>
<comment type="caution">
    <text evidence="4">The sequence shown here is derived from an EMBL/GenBank/DDBJ whole genome shotgun (WGS) entry which is preliminary data.</text>
</comment>
<dbReference type="PANTHER" id="PTHR31996:SF2">
    <property type="entry name" value="COILED-COIL DOMAIN-CONTAINING PROTEIN 115"/>
    <property type="match status" value="1"/>
</dbReference>
<organism evidence="4 5">
    <name type="scientific">Circinella minor</name>
    <dbReference type="NCBI Taxonomy" id="1195481"/>
    <lineage>
        <taxon>Eukaryota</taxon>
        <taxon>Fungi</taxon>
        <taxon>Fungi incertae sedis</taxon>
        <taxon>Mucoromycota</taxon>
        <taxon>Mucoromycotina</taxon>
        <taxon>Mucoromycetes</taxon>
        <taxon>Mucorales</taxon>
        <taxon>Lichtheimiaceae</taxon>
        <taxon>Circinella</taxon>
    </lineage>
</organism>
<sequence length="269" mass="30730">MQNHSNGETRTIETICKELDALALTYLDKLEEYTQTWQITTSQLQQGFLNLAHAKYTMGSGKISQCSYDERMKAQARVTVDKENNNRIVPLDPSSTVDDTTNTTSSDTTTTTTNTTNTITTTTTTSSNVIKKKSSLRQRRRKSNQHITEWVQDENFNDTADKNEYEMNEKRPGKRKSNSNNNNDNTIIKTTGRRDPLHWFGILVSPSLRVSQDHFKTATLQIIEQANSIRELTVLEEKFKKLEKEKEQLMEKQNGSLLIIKADEDDGDD</sequence>
<feature type="compositionally biased region" description="Basic and acidic residues" evidence="3">
    <location>
        <begin position="159"/>
        <end position="171"/>
    </location>
</feature>
<feature type="compositionally biased region" description="Low complexity" evidence="3">
    <location>
        <begin position="94"/>
        <end position="129"/>
    </location>
</feature>
<evidence type="ECO:0000313" key="4">
    <source>
        <dbReference type="EMBL" id="KAG2221771.1"/>
    </source>
</evidence>
<feature type="region of interest" description="Disordered" evidence="3">
    <location>
        <begin position="86"/>
        <end position="190"/>
    </location>
</feature>
<evidence type="ECO:0000313" key="5">
    <source>
        <dbReference type="Proteomes" id="UP000646827"/>
    </source>
</evidence>
<dbReference type="GO" id="GO:0051082">
    <property type="term" value="F:unfolded protein binding"/>
    <property type="evidence" value="ECO:0007669"/>
    <property type="project" value="TreeGrafter"/>
</dbReference>
<dbReference type="InterPro" id="IPR040357">
    <property type="entry name" value="Vma22/CCDC115"/>
</dbReference>
<dbReference type="EMBL" id="JAEPRB010000100">
    <property type="protein sequence ID" value="KAG2221771.1"/>
    <property type="molecule type" value="Genomic_DNA"/>
</dbReference>
<keyword evidence="5" id="KW-1185">Reference proteome</keyword>
<reference evidence="4 5" key="1">
    <citation type="submission" date="2020-12" db="EMBL/GenBank/DDBJ databases">
        <title>Metabolic potential, ecology and presence of endohyphal bacteria is reflected in genomic diversity of Mucoromycotina.</title>
        <authorList>
            <person name="Muszewska A."/>
            <person name="Okrasinska A."/>
            <person name="Steczkiewicz K."/>
            <person name="Drgas O."/>
            <person name="Orlowska M."/>
            <person name="Perlinska-Lenart U."/>
            <person name="Aleksandrzak-Piekarczyk T."/>
            <person name="Szatraj K."/>
            <person name="Zielenkiewicz U."/>
            <person name="Pilsyk S."/>
            <person name="Malc E."/>
            <person name="Mieczkowski P."/>
            <person name="Kruszewska J.S."/>
            <person name="Biernat P."/>
            <person name="Pawlowska J."/>
        </authorList>
    </citation>
    <scope>NUCLEOTIDE SEQUENCE [LARGE SCALE GENOMIC DNA]</scope>
    <source>
        <strain evidence="4 5">CBS 142.35</strain>
    </source>
</reference>
<dbReference type="Pfam" id="PF21730">
    <property type="entry name" value="Vma22_CCDC115"/>
    <property type="match status" value="2"/>
</dbReference>
<gene>
    <name evidence="4" type="ORF">INT45_003411</name>
</gene>